<sequence length="155" mass="16751">MPDTHRMHLPRRAAAAALAPWLPAAGLALTLTLALTLALTHTAPAHAQAFGEVQSPPEQVDARPHVFAEPSTDSILAGYTLYTNPDGTVMYLPRREIDIGGGTLRLLGMQHSQPGQRARPIDGEQARRSYARYLKSFETEIPALYKTGVEAGGKN</sequence>
<organism evidence="2 3">
    <name type="scientific">Delftia tsuruhatensis</name>
    <dbReference type="NCBI Taxonomy" id="180282"/>
    <lineage>
        <taxon>Bacteria</taxon>
        <taxon>Pseudomonadati</taxon>
        <taxon>Pseudomonadota</taxon>
        <taxon>Betaproteobacteria</taxon>
        <taxon>Burkholderiales</taxon>
        <taxon>Comamonadaceae</taxon>
        <taxon>Delftia</taxon>
    </lineage>
</organism>
<evidence type="ECO:0000313" key="3">
    <source>
        <dbReference type="Proteomes" id="UP001219066"/>
    </source>
</evidence>
<evidence type="ECO:0000313" key="2">
    <source>
        <dbReference type="EMBL" id="WFF82644.1"/>
    </source>
</evidence>
<gene>
    <name evidence="2" type="ORF">PYR84_08105</name>
</gene>
<dbReference type="RefSeq" id="WP_277849532.1">
    <property type="nucleotide sequence ID" value="NZ_CP120956.1"/>
</dbReference>
<protein>
    <submittedName>
        <fullName evidence="2">DUF3613 domain-containing protein</fullName>
    </submittedName>
</protein>
<feature type="signal peptide" evidence="1">
    <location>
        <begin position="1"/>
        <end position="47"/>
    </location>
</feature>
<dbReference type="InterPro" id="IPR022053">
    <property type="entry name" value="DUF3613"/>
</dbReference>
<proteinExistence type="predicted"/>
<dbReference type="EMBL" id="CP120956">
    <property type="protein sequence ID" value="WFF82644.1"/>
    <property type="molecule type" value="Genomic_DNA"/>
</dbReference>
<dbReference type="Proteomes" id="UP001219066">
    <property type="component" value="Chromosome"/>
</dbReference>
<dbReference type="Pfam" id="PF12266">
    <property type="entry name" value="DUF3613"/>
    <property type="match status" value="1"/>
</dbReference>
<keyword evidence="1" id="KW-0732">Signal</keyword>
<name>A0AAX3SRA1_9BURK</name>
<evidence type="ECO:0000256" key="1">
    <source>
        <dbReference type="SAM" id="SignalP"/>
    </source>
</evidence>
<reference evidence="2" key="1">
    <citation type="submission" date="2023-03" db="EMBL/GenBank/DDBJ databases">
        <title>Synergistic degradation of erythromycin by symbiotic bacteria Ery-6A and Ery-6B and application in simulated water remediation.</title>
        <authorList>
            <person name="Xu S."/>
        </authorList>
    </citation>
    <scope>NUCLEOTIDE SEQUENCE</scope>
    <source>
        <strain evidence="2">Ery-6A</strain>
    </source>
</reference>
<dbReference type="AlphaFoldDB" id="A0AAX3SRA1"/>
<accession>A0AAX3SRA1</accession>
<feature type="chain" id="PRO_5043746713" evidence="1">
    <location>
        <begin position="48"/>
        <end position="155"/>
    </location>
</feature>